<evidence type="ECO:0000256" key="2">
    <source>
        <dbReference type="SAM" id="MobiDB-lite"/>
    </source>
</evidence>
<sequence length="422" mass="44097">MHAATRTALGAAVVAALTALTLPSATATPAPAPRTEKASVSSGGAEAAKGASDAEISRDGRYVVFRSEAANLVPGDTNNASDVFLRDLAEGTTVRVSTAANGAQADGPADGPTISADGTHVAFVSAATNLAPGDTGGQVHAYVKNLRTGAVERVEDAVAPGYDTSGGVRLSADGRYVAFTASRSEHSFEPDQHTRAYRLDRGTGRTVRISEPSTTERPRSATSLSISGDGQRVAYQFFSPQPSRGDWSDIHVRDVRTGKLYEADKPPAGAVSDGQSEQTRLSADGRYVAFSSLDSRLTPGDTNGAHNVHVRDLETGSVRRVDGVRKADHTSFGALSADGRHLAFVSADANDPNRTDRVYLRDLRTGATRLVSADTAGRPSKDGAHDPAVDGGGSRVVFGSSSPDLVPGDTQDDHHVYVRHLK</sequence>
<feature type="compositionally biased region" description="Basic and acidic residues" evidence="2">
    <location>
        <begin position="379"/>
        <end position="388"/>
    </location>
</feature>
<feature type="chain" id="PRO_5045926027" evidence="3">
    <location>
        <begin position="28"/>
        <end position="422"/>
    </location>
</feature>
<feature type="compositionally biased region" description="Low complexity" evidence="2">
    <location>
        <begin position="38"/>
        <end position="52"/>
    </location>
</feature>
<feature type="region of interest" description="Disordered" evidence="2">
    <location>
        <begin position="372"/>
        <end position="413"/>
    </location>
</feature>
<dbReference type="PANTHER" id="PTHR36842:SF1">
    <property type="entry name" value="PROTEIN TOLB"/>
    <property type="match status" value="1"/>
</dbReference>
<evidence type="ECO:0000313" key="4">
    <source>
        <dbReference type="EMBL" id="MFB9521260.1"/>
    </source>
</evidence>
<name>A0ABV5PDI9_STRCM</name>
<protein>
    <submittedName>
        <fullName evidence="4">TolB family protein</fullName>
    </submittedName>
</protein>
<dbReference type="Pfam" id="PF07676">
    <property type="entry name" value="PD40"/>
    <property type="match status" value="1"/>
</dbReference>
<proteinExistence type="inferred from homology"/>
<evidence type="ECO:0000313" key="5">
    <source>
        <dbReference type="Proteomes" id="UP001589718"/>
    </source>
</evidence>
<dbReference type="Proteomes" id="UP001589718">
    <property type="component" value="Unassembled WGS sequence"/>
</dbReference>
<organism evidence="4 5">
    <name type="scientific">Streptomyces cremeus</name>
    <dbReference type="NCBI Taxonomy" id="66881"/>
    <lineage>
        <taxon>Bacteria</taxon>
        <taxon>Bacillati</taxon>
        <taxon>Actinomycetota</taxon>
        <taxon>Actinomycetes</taxon>
        <taxon>Kitasatosporales</taxon>
        <taxon>Streptomycetaceae</taxon>
        <taxon>Streptomyces</taxon>
    </lineage>
</organism>
<dbReference type="Gene3D" id="2.120.10.30">
    <property type="entry name" value="TolB, C-terminal domain"/>
    <property type="match status" value="2"/>
</dbReference>
<feature type="signal peptide" evidence="3">
    <location>
        <begin position="1"/>
        <end position="27"/>
    </location>
</feature>
<accession>A0ABV5PDI9</accession>
<dbReference type="PANTHER" id="PTHR36842">
    <property type="entry name" value="PROTEIN TOLB HOMOLOG"/>
    <property type="match status" value="1"/>
</dbReference>
<reference evidence="4 5" key="1">
    <citation type="submission" date="2024-09" db="EMBL/GenBank/DDBJ databases">
        <authorList>
            <person name="Sun Q."/>
            <person name="Mori K."/>
        </authorList>
    </citation>
    <scope>NUCLEOTIDE SEQUENCE [LARGE SCALE GENOMIC DNA]</scope>
    <source>
        <strain evidence="4 5">JCM 4362</strain>
    </source>
</reference>
<evidence type="ECO:0000256" key="3">
    <source>
        <dbReference type="SAM" id="SignalP"/>
    </source>
</evidence>
<gene>
    <name evidence="4" type="ORF">ACFFTU_15020</name>
</gene>
<dbReference type="RefSeq" id="WP_345228221.1">
    <property type="nucleotide sequence ID" value="NZ_BAAAXE010000015.1"/>
</dbReference>
<dbReference type="SUPFAM" id="SSF82171">
    <property type="entry name" value="DPP6 N-terminal domain-like"/>
    <property type="match status" value="1"/>
</dbReference>
<evidence type="ECO:0000256" key="1">
    <source>
        <dbReference type="ARBA" id="ARBA00009820"/>
    </source>
</evidence>
<comment type="caution">
    <text evidence="4">The sequence shown here is derived from an EMBL/GenBank/DDBJ whole genome shotgun (WGS) entry which is preliminary data.</text>
</comment>
<dbReference type="InterPro" id="IPR011042">
    <property type="entry name" value="6-blade_b-propeller_TolB-like"/>
</dbReference>
<keyword evidence="3" id="KW-0732">Signal</keyword>
<feature type="region of interest" description="Disordered" evidence="2">
    <location>
        <begin position="25"/>
        <end position="52"/>
    </location>
</feature>
<keyword evidence="5" id="KW-1185">Reference proteome</keyword>
<comment type="similarity">
    <text evidence="1">Belongs to the TolB family.</text>
</comment>
<dbReference type="InterPro" id="IPR011659">
    <property type="entry name" value="WD40"/>
</dbReference>
<dbReference type="EMBL" id="JBHMCR010000007">
    <property type="protein sequence ID" value="MFB9521260.1"/>
    <property type="molecule type" value="Genomic_DNA"/>
</dbReference>